<evidence type="ECO:0000313" key="4">
    <source>
        <dbReference type="Proteomes" id="UP000188219"/>
    </source>
</evidence>
<dbReference type="Proteomes" id="UP000188219">
    <property type="component" value="Chromosome"/>
</dbReference>
<dbReference type="EMBL" id="CP019650">
    <property type="protein sequence ID" value="AQQ68828.1"/>
    <property type="molecule type" value="Genomic_DNA"/>
</dbReference>
<dbReference type="GO" id="GO:0004497">
    <property type="term" value="F:monooxygenase activity"/>
    <property type="evidence" value="ECO:0007669"/>
    <property type="project" value="InterPro"/>
</dbReference>
<dbReference type="AlphaFoldDB" id="A0A1Q2M8G8"/>
<feature type="active site" evidence="1">
    <location>
        <position position="86"/>
    </location>
</feature>
<keyword evidence="4" id="KW-1185">Reference proteome</keyword>
<protein>
    <submittedName>
        <fullName evidence="3">Tryptophan halogenase</fullName>
    </submittedName>
</protein>
<organism evidence="3 4">
    <name type="scientific">Microbulbifer agarilyticus</name>
    <dbReference type="NCBI Taxonomy" id="260552"/>
    <lineage>
        <taxon>Bacteria</taxon>
        <taxon>Pseudomonadati</taxon>
        <taxon>Pseudomonadota</taxon>
        <taxon>Gammaproteobacteria</taxon>
        <taxon>Cellvibrionales</taxon>
        <taxon>Microbulbiferaceae</taxon>
        <taxon>Microbulbifer</taxon>
    </lineage>
</organism>
<dbReference type="SUPFAM" id="SSF51905">
    <property type="entry name" value="FAD/NAD(P)-binding domain"/>
    <property type="match status" value="1"/>
</dbReference>
<dbReference type="GO" id="GO:0000166">
    <property type="term" value="F:nucleotide binding"/>
    <property type="evidence" value="ECO:0007669"/>
    <property type="project" value="UniProtKB-KW"/>
</dbReference>
<dbReference type="InterPro" id="IPR036188">
    <property type="entry name" value="FAD/NAD-bd_sf"/>
</dbReference>
<gene>
    <name evidence="3" type="ORF">Mag101_15200</name>
</gene>
<dbReference type="Gene3D" id="3.50.50.60">
    <property type="entry name" value="FAD/NAD(P)-binding domain"/>
    <property type="match status" value="1"/>
</dbReference>
<dbReference type="FunFam" id="3.50.50.60:FF:000280">
    <property type="entry name" value="Tryptophan halogenase"/>
    <property type="match status" value="1"/>
</dbReference>
<dbReference type="PIRSF" id="PIRSF011396">
    <property type="entry name" value="Trp_halogenase"/>
    <property type="match status" value="1"/>
</dbReference>
<keyword evidence="2" id="KW-0274">FAD</keyword>
<proteinExistence type="predicted"/>
<dbReference type="RefSeq" id="WP_077406867.1">
    <property type="nucleotide sequence ID" value="NZ_CP019650.1"/>
</dbReference>
<dbReference type="Pfam" id="PF04820">
    <property type="entry name" value="Trp_halogenase"/>
    <property type="match status" value="1"/>
</dbReference>
<evidence type="ECO:0000313" key="3">
    <source>
        <dbReference type="EMBL" id="AQQ68828.1"/>
    </source>
</evidence>
<keyword evidence="2" id="KW-0285">Flavoprotein</keyword>
<feature type="binding site" evidence="2">
    <location>
        <position position="86"/>
    </location>
    <ligand>
        <name>7-chloro-L-tryptophan</name>
        <dbReference type="ChEBI" id="CHEBI:58713"/>
    </ligand>
</feature>
<dbReference type="PANTHER" id="PTHR43747">
    <property type="entry name" value="FAD-BINDING PROTEIN"/>
    <property type="match status" value="1"/>
</dbReference>
<feature type="binding site" evidence="2">
    <location>
        <position position="348"/>
    </location>
    <ligand>
        <name>FAD</name>
        <dbReference type="ChEBI" id="CHEBI:57692"/>
    </ligand>
</feature>
<dbReference type="STRING" id="260552.Mag101_15200"/>
<dbReference type="InterPro" id="IPR050816">
    <property type="entry name" value="Flavin-dep_Halogenase_NPB"/>
</dbReference>
<feature type="binding site" evidence="2">
    <location>
        <position position="335"/>
    </location>
    <ligand>
        <name>FAD</name>
        <dbReference type="ChEBI" id="CHEBI:57692"/>
    </ligand>
</feature>
<dbReference type="OrthoDB" id="6278312at2"/>
<feature type="binding site" evidence="2">
    <location>
        <position position="344"/>
    </location>
    <ligand>
        <name>L-tryptophan</name>
        <dbReference type="ChEBI" id="CHEBI:57912"/>
    </ligand>
</feature>
<evidence type="ECO:0000256" key="1">
    <source>
        <dbReference type="PIRSR" id="PIRSR011396-1"/>
    </source>
</evidence>
<sequence>MNTQNSKKTDAAVKRIVIAGGGTAGWIAAAALSKKLGDLLEITLVESDAIGTVGVGEATIPPLRTFHHLLGIDEQEFMRATGATAKLGIAFENWGREGERYIHSFGKTGTSAWMCDFHHFWLRGREMGFDSDIGEFCLEHQAAEAGRFATSSKSNINFAYHLDATRYAAFLREISEEHGVTRVEGLIQDVRQDAESGDILALILDDGREIEGDLFIDCSGFRSLLAGKALGSEFEDWSHWLPCDRAVPLQTSATEPAMPYTRSIAEKAGWRWRIPLQTRVGNGLVYCSDYLSDDDASALLLDRVDGKPMTEPRVIRFATGRRKQTWKNNCVALGLASGFIEPLESTSIHLIVTGVVRLMQLFPFNGAEPALRDEYNKQTQRELEDIRDFIVLHYHVNQRHGDPFWDHCRQMAIPDSLAQRIALFRERAHAYQNNDELFRVDSWVQVMLGQGLKPQRHHPVTQMMTEQQMQQLQTGLRSQVARAVQTLPPHHEFIQQYCAEAVATEA</sequence>
<keyword evidence="2" id="KW-0547">Nucleotide-binding</keyword>
<reference evidence="3" key="1">
    <citation type="submission" date="2017-02" db="EMBL/GenBank/DDBJ databases">
        <title>Genome of Microbulbifer agarilyticus GP101.</title>
        <authorList>
            <person name="Jung J."/>
            <person name="Bae S.S."/>
            <person name="Baek K."/>
        </authorList>
    </citation>
    <scope>NUCLEOTIDE SEQUENCE [LARGE SCALE GENOMIC DNA]</scope>
    <source>
        <strain evidence="3">GP101</strain>
    </source>
</reference>
<feature type="binding site" evidence="2">
    <location>
        <begin position="21"/>
        <end position="24"/>
    </location>
    <ligand>
        <name>FAD</name>
        <dbReference type="ChEBI" id="CHEBI:57692"/>
    </ligand>
</feature>
<evidence type="ECO:0000256" key="2">
    <source>
        <dbReference type="PIRSR" id="PIRSR011396-2"/>
    </source>
</evidence>
<dbReference type="KEGG" id="maga:Mag101_15200"/>
<accession>A0A1Q2M8G8</accession>
<dbReference type="PANTHER" id="PTHR43747:SF4">
    <property type="entry name" value="FLAVIN-DEPENDENT TRYPTOPHAN HALOGENASE"/>
    <property type="match status" value="1"/>
</dbReference>
<dbReference type="InterPro" id="IPR006905">
    <property type="entry name" value="Flavin_halogenase"/>
</dbReference>
<dbReference type="InterPro" id="IPR033856">
    <property type="entry name" value="Trp_halogen"/>
</dbReference>
<name>A0A1Q2M8G8_9GAMM</name>